<organism evidence="1 2">
    <name type="scientific">Leucogyrophana mollusca</name>
    <dbReference type="NCBI Taxonomy" id="85980"/>
    <lineage>
        <taxon>Eukaryota</taxon>
        <taxon>Fungi</taxon>
        <taxon>Dikarya</taxon>
        <taxon>Basidiomycota</taxon>
        <taxon>Agaricomycotina</taxon>
        <taxon>Agaricomycetes</taxon>
        <taxon>Agaricomycetidae</taxon>
        <taxon>Boletales</taxon>
        <taxon>Boletales incertae sedis</taxon>
        <taxon>Leucogyrophana</taxon>
    </lineage>
</organism>
<dbReference type="EMBL" id="MU266378">
    <property type="protein sequence ID" value="KAH7926708.1"/>
    <property type="molecule type" value="Genomic_DNA"/>
</dbReference>
<gene>
    <name evidence="1" type="ORF">BV22DRAFT_333945</name>
</gene>
<accession>A0ACB8BQ72</accession>
<protein>
    <submittedName>
        <fullName evidence="1">ICMT-domain-containing protein</fullName>
    </submittedName>
</protein>
<keyword evidence="2" id="KW-1185">Reference proteome</keyword>
<name>A0ACB8BQ72_9AGAM</name>
<evidence type="ECO:0000313" key="1">
    <source>
        <dbReference type="EMBL" id="KAH7926708.1"/>
    </source>
</evidence>
<evidence type="ECO:0000313" key="2">
    <source>
        <dbReference type="Proteomes" id="UP000790709"/>
    </source>
</evidence>
<sequence>MSFTKLLFIFTSTYSFSSAFVRPTPPDVSERVKGPYYERFVPFMLPMALRTVAWIPCIAEGAAVLSANFPSPTSSKILSAILRNGQLPSFTPDRYVIVGAAVTILGSIARLWAMRTLGRHFTAELSIKKEHKLITDGPYRWVRHPSYTAAALTSTGITILHASPGSLVRACGWLDSWVGKTLVGIWVAGFLSGVAMAFARSRREDAFLRAHFGAEWDRYAEKTRYRLIPGLF</sequence>
<dbReference type="Proteomes" id="UP000790709">
    <property type="component" value="Unassembled WGS sequence"/>
</dbReference>
<reference evidence="1" key="1">
    <citation type="journal article" date="2021" name="New Phytol.">
        <title>Evolutionary innovations through gain and loss of genes in the ectomycorrhizal Boletales.</title>
        <authorList>
            <person name="Wu G."/>
            <person name="Miyauchi S."/>
            <person name="Morin E."/>
            <person name="Kuo A."/>
            <person name="Drula E."/>
            <person name="Varga T."/>
            <person name="Kohler A."/>
            <person name="Feng B."/>
            <person name="Cao Y."/>
            <person name="Lipzen A."/>
            <person name="Daum C."/>
            <person name="Hundley H."/>
            <person name="Pangilinan J."/>
            <person name="Johnson J."/>
            <person name="Barry K."/>
            <person name="LaButti K."/>
            <person name="Ng V."/>
            <person name="Ahrendt S."/>
            <person name="Min B."/>
            <person name="Choi I.G."/>
            <person name="Park H."/>
            <person name="Plett J.M."/>
            <person name="Magnuson J."/>
            <person name="Spatafora J.W."/>
            <person name="Nagy L.G."/>
            <person name="Henrissat B."/>
            <person name="Grigoriev I.V."/>
            <person name="Yang Z.L."/>
            <person name="Xu J."/>
            <person name="Martin F.M."/>
        </authorList>
    </citation>
    <scope>NUCLEOTIDE SEQUENCE</scope>
    <source>
        <strain evidence="1">KUC20120723A-06</strain>
    </source>
</reference>
<comment type="caution">
    <text evidence="1">The sequence shown here is derived from an EMBL/GenBank/DDBJ whole genome shotgun (WGS) entry which is preliminary data.</text>
</comment>
<proteinExistence type="predicted"/>